<name>A0A5M4AU65_9BACT</name>
<sequence length="215" mass="24090">MEKIFSKRVSLILVFVFVSFPLFSQVKVACVGNSITEGWNGHPSYVPMLQRLLGSEYIVQNDGKSGATMLKNGNYSYWGTGVIAKVLAFHPDIVTIMLGTNDTKPQNWDKHGSEFKADYESLIDTLSSSSLKPKIFLVLPSPVWDNPYRIRNEIIELEIPLIKEIAKERDLPVVDANTPLLSFRKYFNDGVHPDIAGADTLASVISRSILSRMRN</sequence>
<reference evidence="2 3" key="1">
    <citation type="submission" date="2019-10" db="EMBL/GenBank/DDBJ databases">
        <title>Prolixibacter strains distinguished by the presence of nitrate reductase genes were adept at nitrate-dependent anaerobic corrosion of metallic iron and carbon steel.</title>
        <authorList>
            <person name="Iino T."/>
            <person name="Shono N."/>
            <person name="Ito K."/>
            <person name="Nakamura R."/>
            <person name="Sueoka K."/>
            <person name="Harayama S."/>
            <person name="Ohkuma M."/>
        </authorList>
    </citation>
    <scope>NUCLEOTIDE SEQUENCE [LARGE SCALE GENOMIC DNA]</scope>
    <source>
        <strain evidence="2 3">JCM 13498</strain>
    </source>
</reference>
<proteinExistence type="predicted"/>
<dbReference type="RefSeq" id="WP_025864893.1">
    <property type="nucleotide sequence ID" value="NZ_BLAX01000001.1"/>
</dbReference>
<gene>
    <name evidence="2" type="ORF">PbJCM13498_01570</name>
</gene>
<evidence type="ECO:0000313" key="3">
    <source>
        <dbReference type="Proteomes" id="UP000391834"/>
    </source>
</evidence>
<evidence type="ECO:0000313" key="2">
    <source>
        <dbReference type="EMBL" id="GET31294.1"/>
    </source>
</evidence>
<feature type="domain" description="SGNH hydrolase-type esterase" evidence="1">
    <location>
        <begin position="30"/>
        <end position="198"/>
    </location>
</feature>
<dbReference type="EMBL" id="BLAX01000001">
    <property type="protein sequence ID" value="GET31294.1"/>
    <property type="molecule type" value="Genomic_DNA"/>
</dbReference>
<organism evidence="2 3">
    <name type="scientific">Prolixibacter bellariivorans</name>
    <dbReference type="NCBI Taxonomy" id="314319"/>
    <lineage>
        <taxon>Bacteria</taxon>
        <taxon>Pseudomonadati</taxon>
        <taxon>Bacteroidota</taxon>
        <taxon>Bacteroidia</taxon>
        <taxon>Marinilabiliales</taxon>
        <taxon>Prolixibacteraceae</taxon>
        <taxon>Prolixibacter</taxon>
    </lineage>
</organism>
<dbReference type="AlphaFoldDB" id="A0A5M4AU65"/>
<dbReference type="PANTHER" id="PTHR30383:SF5">
    <property type="entry name" value="SGNH HYDROLASE-TYPE ESTERASE DOMAIN-CONTAINING PROTEIN"/>
    <property type="match status" value="1"/>
</dbReference>
<comment type="caution">
    <text evidence="2">The sequence shown here is derived from an EMBL/GenBank/DDBJ whole genome shotgun (WGS) entry which is preliminary data.</text>
</comment>
<dbReference type="InterPro" id="IPR013830">
    <property type="entry name" value="SGNH_hydro"/>
</dbReference>
<dbReference type="InterPro" id="IPR051532">
    <property type="entry name" value="Ester_Hydrolysis_Enzymes"/>
</dbReference>
<dbReference type="Pfam" id="PF13472">
    <property type="entry name" value="Lipase_GDSL_2"/>
    <property type="match status" value="1"/>
</dbReference>
<accession>A0A5M4AU65</accession>
<evidence type="ECO:0000259" key="1">
    <source>
        <dbReference type="Pfam" id="PF13472"/>
    </source>
</evidence>
<dbReference type="Proteomes" id="UP000391834">
    <property type="component" value="Unassembled WGS sequence"/>
</dbReference>
<keyword evidence="3" id="KW-1185">Reference proteome</keyword>
<dbReference type="InterPro" id="IPR036514">
    <property type="entry name" value="SGNH_hydro_sf"/>
</dbReference>
<dbReference type="Gene3D" id="3.40.50.1110">
    <property type="entry name" value="SGNH hydrolase"/>
    <property type="match status" value="1"/>
</dbReference>
<dbReference type="GO" id="GO:0004622">
    <property type="term" value="F:phosphatidylcholine lysophospholipase activity"/>
    <property type="evidence" value="ECO:0007669"/>
    <property type="project" value="TreeGrafter"/>
</dbReference>
<dbReference type="PANTHER" id="PTHR30383">
    <property type="entry name" value="THIOESTERASE 1/PROTEASE 1/LYSOPHOSPHOLIPASE L1"/>
    <property type="match status" value="1"/>
</dbReference>
<dbReference type="OrthoDB" id="9796689at2"/>
<dbReference type="SUPFAM" id="SSF52266">
    <property type="entry name" value="SGNH hydrolase"/>
    <property type="match status" value="1"/>
</dbReference>
<protein>
    <recommendedName>
        <fullName evidence="1">SGNH hydrolase-type esterase domain-containing protein</fullName>
    </recommendedName>
</protein>